<organism evidence="3 4">
    <name type="scientific">Alistipes putredinis</name>
    <dbReference type="NCBI Taxonomy" id="28117"/>
    <lineage>
        <taxon>Bacteria</taxon>
        <taxon>Pseudomonadati</taxon>
        <taxon>Bacteroidota</taxon>
        <taxon>Bacteroidia</taxon>
        <taxon>Bacteroidales</taxon>
        <taxon>Rikenellaceae</taxon>
        <taxon>Alistipes</taxon>
    </lineage>
</organism>
<dbReference type="InterPro" id="IPR043744">
    <property type="entry name" value="DUF5689"/>
</dbReference>
<dbReference type="STRING" id="28117.BHV66_02095"/>
<dbReference type="RefSeq" id="WP_278338981.1">
    <property type="nucleotide sequence ID" value="NZ_DBFRTT010000056.1"/>
</dbReference>
<dbReference type="AlphaFoldDB" id="A0A1Q6FBM8"/>
<feature type="signal peptide" evidence="1">
    <location>
        <begin position="1"/>
        <end position="20"/>
    </location>
</feature>
<feature type="domain" description="DUF5689" evidence="2">
    <location>
        <begin position="33"/>
        <end position="253"/>
    </location>
</feature>
<accession>A0A1Q6FBM8</accession>
<name>A0A1Q6FBM8_9BACT</name>
<evidence type="ECO:0000313" key="3">
    <source>
        <dbReference type="EMBL" id="OKY96142.1"/>
    </source>
</evidence>
<proteinExistence type="predicted"/>
<dbReference type="Proteomes" id="UP000187417">
    <property type="component" value="Unassembled WGS sequence"/>
</dbReference>
<comment type="caution">
    <text evidence="3">The sequence shown here is derived from an EMBL/GenBank/DDBJ whole genome shotgun (WGS) entry which is preliminary data.</text>
</comment>
<sequence length="256" mass="28002">MLRLSLLLFALLAARCYDDAGVPAPKNDPLPEANLSLPDLSARCGDTPVRIVQDIVVAGRVTTSDEAGNFFRSVVLQEDGTGVELMAGLDDLFRVYPPGCRIAVRLQGLAMCRRFGVVQIGTMPAAGDYAVEAIGVRALLDRYVACETVDVLRPVPRIVAFDELAPDMCGCLVQIEDLTPLPSEEDPTDWKWEGYRLFEDRAGNRIATYTSTYARYAASEIPKGPVTLVGVLQYGNAGSIGKSYMIKMRDENDCFR</sequence>
<keyword evidence="1" id="KW-0732">Signal</keyword>
<protein>
    <recommendedName>
        <fullName evidence="2">DUF5689 domain-containing protein</fullName>
    </recommendedName>
</protein>
<dbReference type="EMBL" id="MNQH01000002">
    <property type="protein sequence ID" value="OKY96142.1"/>
    <property type="molecule type" value="Genomic_DNA"/>
</dbReference>
<evidence type="ECO:0000313" key="4">
    <source>
        <dbReference type="Proteomes" id="UP000187417"/>
    </source>
</evidence>
<feature type="chain" id="PRO_5012931363" description="DUF5689 domain-containing protein" evidence="1">
    <location>
        <begin position="21"/>
        <end position="256"/>
    </location>
</feature>
<evidence type="ECO:0000256" key="1">
    <source>
        <dbReference type="SAM" id="SignalP"/>
    </source>
</evidence>
<reference evidence="3 4" key="1">
    <citation type="journal article" date="2016" name="Nat. Biotechnol.">
        <title>Measurement of bacterial replication rates in microbial communities.</title>
        <authorList>
            <person name="Brown C.T."/>
            <person name="Olm M.R."/>
            <person name="Thomas B.C."/>
            <person name="Banfield J.F."/>
        </authorList>
    </citation>
    <scope>NUCLEOTIDE SEQUENCE [LARGE SCALE GENOMIC DNA]</scope>
    <source>
        <strain evidence="3">CAG:67_53_122</strain>
    </source>
</reference>
<gene>
    <name evidence="3" type="ORF">BHV66_02095</name>
</gene>
<dbReference type="Pfam" id="PF18942">
    <property type="entry name" value="DUF5689"/>
    <property type="match status" value="1"/>
</dbReference>
<evidence type="ECO:0000259" key="2">
    <source>
        <dbReference type="Pfam" id="PF18942"/>
    </source>
</evidence>